<reference evidence="7 8" key="1">
    <citation type="submission" date="2017-04" db="EMBL/GenBank/DDBJ databases">
        <title>Draft genome sequence of Tuber borchii Vittad., a whitish edible truffle.</title>
        <authorList>
            <consortium name="DOE Joint Genome Institute"/>
            <person name="Murat C."/>
            <person name="Kuo A."/>
            <person name="Barry K.W."/>
            <person name="Clum A."/>
            <person name="Dockter R.B."/>
            <person name="Fauchery L."/>
            <person name="Iotti M."/>
            <person name="Kohler A."/>
            <person name="Labutti K."/>
            <person name="Lindquist E.A."/>
            <person name="Lipzen A."/>
            <person name="Ohm R.A."/>
            <person name="Wang M."/>
            <person name="Grigoriev I.V."/>
            <person name="Zambonelli A."/>
            <person name="Martin F.M."/>
        </authorList>
    </citation>
    <scope>NUCLEOTIDE SEQUENCE [LARGE SCALE GENOMIC DNA]</scope>
    <source>
        <strain evidence="7 8">Tbo3840</strain>
    </source>
</reference>
<evidence type="ECO:0000313" key="7">
    <source>
        <dbReference type="EMBL" id="PUU80669.1"/>
    </source>
</evidence>
<feature type="compositionally biased region" description="Acidic residues" evidence="5">
    <location>
        <begin position="238"/>
        <end position="250"/>
    </location>
</feature>
<dbReference type="GO" id="GO:0005524">
    <property type="term" value="F:ATP binding"/>
    <property type="evidence" value="ECO:0007669"/>
    <property type="project" value="UniProtKB-KW"/>
</dbReference>
<feature type="domain" description="DNA mismatch repair proteins mutS family" evidence="6">
    <location>
        <begin position="30"/>
        <end position="46"/>
    </location>
</feature>
<dbReference type="GO" id="GO:0140664">
    <property type="term" value="F:ATP-dependent DNA damage sensor activity"/>
    <property type="evidence" value="ECO:0007669"/>
    <property type="project" value="InterPro"/>
</dbReference>
<dbReference type="PANTHER" id="PTHR11361">
    <property type="entry name" value="DNA MISMATCH REPAIR PROTEIN MUTS FAMILY MEMBER"/>
    <property type="match status" value="1"/>
</dbReference>
<dbReference type="SUPFAM" id="SSF52540">
    <property type="entry name" value="P-loop containing nucleoside triphosphate hydrolases"/>
    <property type="match status" value="1"/>
</dbReference>
<comment type="caution">
    <text evidence="7">The sequence shown here is derived from an EMBL/GenBank/DDBJ whole genome shotgun (WGS) entry which is preliminary data.</text>
</comment>
<dbReference type="AlphaFoldDB" id="A0A2T6ZYT9"/>
<evidence type="ECO:0000256" key="3">
    <source>
        <dbReference type="ARBA" id="ARBA00022840"/>
    </source>
</evidence>
<dbReference type="InterPro" id="IPR027417">
    <property type="entry name" value="P-loop_NTPase"/>
</dbReference>
<gene>
    <name evidence="7" type="ORF">B9Z19DRAFT_1123261</name>
</gene>
<evidence type="ECO:0000256" key="1">
    <source>
        <dbReference type="ARBA" id="ARBA00006271"/>
    </source>
</evidence>
<dbReference type="STRING" id="42251.A0A2T6ZYT9"/>
<dbReference type="OrthoDB" id="276261at2759"/>
<accession>A0A2T6ZYT9</accession>
<protein>
    <submittedName>
        <fullName evidence="7">Muts domain V-domain-containing protein</fullName>
    </submittedName>
</protein>
<name>A0A2T6ZYT9_TUBBO</name>
<dbReference type="Proteomes" id="UP000244722">
    <property type="component" value="Unassembled WGS sequence"/>
</dbReference>
<keyword evidence="4" id="KW-0238">DNA-binding</keyword>
<evidence type="ECO:0000259" key="6">
    <source>
        <dbReference type="PROSITE" id="PS00486"/>
    </source>
</evidence>
<comment type="similarity">
    <text evidence="1">Belongs to the DNA mismatch repair MutS family.</text>
</comment>
<dbReference type="Gene3D" id="3.40.50.300">
    <property type="entry name" value="P-loop containing nucleotide triphosphate hydrolases"/>
    <property type="match status" value="1"/>
</dbReference>
<keyword evidence="8" id="KW-1185">Reference proteome</keyword>
<dbReference type="GO" id="GO:0030983">
    <property type="term" value="F:mismatched DNA binding"/>
    <property type="evidence" value="ECO:0007669"/>
    <property type="project" value="InterPro"/>
</dbReference>
<evidence type="ECO:0000256" key="5">
    <source>
        <dbReference type="SAM" id="MobiDB-lite"/>
    </source>
</evidence>
<organism evidence="7 8">
    <name type="scientific">Tuber borchii</name>
    <name type="common">White truffle</name>
    <dbReference type="NCBI Taxonomy" id="42251"/>
    <lineage>
        <taxon>Eukaryota</taxon>
        <taxon>Fungi</taxon>
        <taxon>Dikarya</taxon>
        <taxon>Ascomycota</taxon>
        <taxon>Pezizomycotina</taxon>
        <taxon>Pezizomycetes</taxon>
        <taxon>Pezizales</taxon>
        <taxon>Tuberaceae</taxon>
        <taxon>Tuber</taxon>
    </lineage>
</organism>
<keyword evidence="2" id="KW-0547">Nucleotide-binding</keyword>
<dbReference type="GO" id="GO:0007131">
    <property type="term" value="P:reciprocal meiotic recombination"/>
    <property type="evidence" value="ECO:0007669"/>
    <property type="project" value="TreeGrafter"/>
</dbReference>
<evidence type="ECO:0000313" key="8">
    <source>
        <dbReference type="Proteomes" id="UP000244722"/>
    </source>
</evidence>
<dbReference type="EMBL" id="NESQ01000060">
    <property type="protein sequence ID" value="PUU80669.1"/>
    <property type="molecule type" value="Genomic_DNA"/>
</dbReference>
<evidence type="ECO:0000256" key="2">
    <source>
        <dbReference type="ARBA" id="ARBA00022741"/>
    </source>
</evidence>
<dbReference type="InterPro" id="IPR045076">
    <property type="entry name" value="MutS"/>
</dbReference>
<proteinExistence type="inferred from homology"/>
<keyword evidence="3" id="KW-0067">ATP-binding</keyword>
<feature type="region of interest" description="Disordered" evidence="5">
    <location>
        <begin position="208"/>
        <end position="250"/>
    </location>
</feature>
<dbReference type="GO" id="GO:0005634">
    <property type="term" value="C:nucleus"/>
    <property type="evidence" value="ECO:0007669"/>
    <property type="project" value="TreeGrafter"/>
</dbReference>
<dbReference type="PANTHER" id="PTHR11361:SF21">
    <property type="entry name" value="MUTS PROTEIN HOMOLOG 4"/>
    <property type="match status" value="1"/>
</dbReference>
<sequence>MDDGIEANASTFASEMRETAFILGNVERGSLIIMDELGRGTSTRDGLALAVAVCEALIESRALVWFATHFKDLARILAGRAGVVNLHLRVQMEDENTMTMLYKVTDGAVEDKNYGLTLARLVGLPQSVLDRATAVSEMLVRRLERNKRKLEATNLARRRNLVLTLKETLIRARDGNMGDSALRPWLSRLQDEFVNRMATWDAEEMRAPVATTEDGQHSEQAGVGGKRMEDIIEIGSDGSDDDGAGADDCY</sequence>
<dbReference type="InterPro" id="IPR000432">
    <property type="entry name" value="DNA_mismatch_repair_MutS_C"/>
</dbReference>
<dbReference type="GO" id="GO:0006298">
    <property type="term" value="P:mismatch repair"/>
    <property type="evidence" value="ECO:0007669"/>
    <property type="project" value="InterPro"/>
</dbReference>
<dbReference type="PROSITE" id="PS00486">
    <property type="entry name" value="DNA_MISMATCH_REPAIR_2"/>
    <property type="match status" value="1"/>
</dbReference>
<dbReference type="SMART" id="SM00534">
    <property type="entry name" value="MUTSac"/>
    <property type="match status" value="1"/>
</dbReference>
<evidence type="ECO:0000256" key="4">
    <source>
        <dbReference type="ARBA" id="ARBA00023125"/>
    </source>
</evidence>
<dbReference type="Pfam" id="PF00488">
    <property type="entry name" value="MutS_V"/>
    <property type="match status" value="1"/>
</dbReference>